<accession>A0A0J9Y2E3</accession>
<reference evidence="1" key="2">
    <citation type="submission" date="2012-12" db="EMBL/GenBank/DDBJ databases">
        <authorList>
            <person name="Gao Y.W."/>
            <person name="Fan S.T."/>
            <person name="Sun H.T."/>
            <person name="Wang Z."/>
            <person name="Gao X.L."/>
            <person name="Li Y.G."/>
            <person name="Wang T.C."/>
            <person name="Zhang K."/>
            <person name="Xu W.W."/>
            <person name="Yu Z.J."/>
            <person name="Xia X.Z."/>
        </authorList>
    </citation>
    <scope>NUCLEOTIDE SEQUENCE</scope>
    <source>
        <strain evidence="1">FR3</strain>
    </source>
</reference>
<gene>
    <name evidence="1 2" type="ORF">Bm1506</name>
    <name evidence="1" type="ORF">BM_Bm1506</name>
</gene>
<dbReference type="WormBase" id="Bm1506">
    <property type="protein sequence ID" value="BM40456"/>
    <property type="gene ID" value="WBGene00221767"/>
</dbReference>
<dbReference type="AlphaFoldDB" id="A0A0J9Y2E3"/>
<evidence type="ECO:0000313" key="1">
    <source>
        <dbReference type="EMBL" id="CDQ00773.1"/>
    </source>
</evidence>
<organism evidence="1">
    <name type="scientific">Brugia malayi</name>
    <name type="common">Filarial nematode worm</name>
    <dbReference type="NCBI Taxonomy" id="6279"/>
    <lineage>
        <taxon>Eukaryota</taxon>
        <taxon>Metazoa</taxon>
        <taxon>Ecdysozoa</taxon>
        <taxon>Nematoda</taxon>
        <taxon>Chromadorea</taxon>
        <taxon>Rhabditida</taxon>
        <taxon>Spirurina</taxon>
        <taxon>Spiruromorpha</taxon>
        <taxon>Filarioidea</taxon>
        <taxon>Onchocercidae</taxon>
        <taxon>Brugia</taxon>
    </lineage>
</organism>
<sequence length="33" mass="3992">MNVVYQLTVDRTMKRKELPMLSKKMRFEMNGDT</sequence>
<evidence type="ECO:0000313" key="2">
    <source>
        <dbReference type="WormBase" id="Bm1506"/>
    </source>
</evidence>
<proteinExistence type="predicted"/>
<protein>
    <submittedName>
        <fullName evidence="1">Bm1506</fullName>
    </submittedName>
</protein>
<name>A0A0J9Y2E3_BRUMA</name>
<reference evidence="1" key="1">
    <citation type="journal article" date="2007" name="Science">
        <title>Draft genome of the filarial nematode parasite Brugia malayi.</title>
        <authorList>
            <person name="Ghedin E."/>
            <person name="Wang S."/>
            <person name="Spiro D."/>
            <person name="Caler E."/>
            <person name="Zhao Q."/>
            <person name="Crabtree J."/>
            <person name="Allen J.E."/>
            <person name="Delcher A.L."/>
            <person name="Guiliano D.B."/>
            <person name="Miranda-Saavedra D."/>
            <person name="Angiuoli S.V."/>
            <person name="Creasy T."/>
            <person name="Amedeo P."/>
            <person name="Haas B."/>
            <person name="El-Sayed N.M."/>
            <person name="Wortman J.R."/>
            <person name="Feldblyum T."/>
            <person name="Tallon L."/>
            <person name="Schatz M."/>
            <person name="Shumway M."/>
            <person name="Koo H."/>
            <person name="Salzberg S.L."/>
            <person name="Schobel S."/>
            <person name="Pertea M."/>
            <person name="Pop M."/>
            <person name="White O."/>
            <person name="Barton G.J."/>
            <person name="Carlow C.K."/>
            <person name="Crawford M.J."/>
            <person name="Daub J."/>
            <person name="Dimmic M.W."/>
            <person name="Estes C.F."/>
            <person name="Foster J.M."/>
            <person name="Ganatra M."/>
            <person name="Gregory W.F."/>
            <person name="Johnson N.M."/>
            <person name="Jin J."/>
            <person name="Komuniecki R."/>
            <person name="Korf I."/>
            <person name="Kumar S."/>
            <person name="Laney S."/>
            <person name="Li B.W."/>
            <person name="Li W."/>
            <person name="Lindblom T.H."/>
            <person name="Lustigman S."/>
            <person name="Ma D."/>
            <person name="Maina C.V."/>
            <person name="Martin D.M."/>
            <person name="McCarter J.P."/>
            <person name="McReynolds L."/>
            <person name="Mitreva M."/>
            <person name="Nutman T.B."/>
            <person name="Parkinson J."/>
            <person name="Peregrin-Alvarez J.M."/>
            <person name="Poole C."/>
            <person name="Ren Q."/>
            <person name="Saunders L."/>
            <person name="Sluder A.E."/>
            <person name="Smith K."/>
            <person name="Stanke M."/>
            <person name="Unnasch T.R."/>
            <person name="Ware J."/>
            <person name="Wei A.D."/>
            <person name="Weil G."/>
            <person name="Williams D.J."/>
            <person name="Zhang Y."/>
            <person name="Williams S.A."/>
            <person name="Fraser-Liggett C."/>
            <person name="Slatko B."/>
            <person name="Blaxter M.L."/>
            <person name="Scott A.L."/>
        </authorList>
    </citation>
    <scope>NUCLEOTIDE SEQUENCE</scope>
    <source>
        <strain evidence="1">FR3</strain>
    </source>
</reference>
<dbReference type="EMBL" id="LN857014">
    <property type="protein sequence ID" value="CDQ00773.1"/>
    <property type="molecule type" value="Genomic_DNA"/>
</dbReference>